<dbReference type="InterPro" id="IPR001258">
    <property type="entry name" value="NHL_repeat"/>
</dbReference>
<dbReference type="InterPro" id="IPR011042">
    <property type="entry name" value="6-blade_b-propeller_TolB-like"/>
</dbReference>
<name>A0A5R9KS20_9BACT</name>
<dbReference type="RefSeq" id="WP_138367257.1">
    <property type="nucleotide sequence ID" value="NZ_VCEJ01000005.1"/>
</dbReference>
<keyword evidence="1" id="KW-0677">Repeat</keyword>
<dbReference type="InterPro" id="IPR013783">
    <property type="entry name" value="Ig-like_fold"/>
</dbReference>
<dbReference type="PANTHER" id="PTHR13833:SF71">
    <property type="entry name" value="NHL DOMAIN-CONTAINING PROTEIN"/>
    <property type="match status" value="1"/>
</dbReference>
<evidence type="ECO:0000256" key="2">
    <source>
        <dbReference type="PROSITE-ProRule" id="PRU00504"/>
    </source>
</evidence>
<dbReference type="SUPFAM" id="SSF81296">
    <property type="entry name" value="E set domains"/>
    <property type="match status" value="1"/>
</dbReference>
<dbReference type="InterPro" id="IPR014756">
    <property type="entry name" value="Ig_E-set"/>
</dbReference>
<dbReference type="Pfam" id="PF01833">
    <property type="entry name" value="TIG"/>
    <property type="match status" value="1"/>
</dbReference>
<keyword evidence="5" id="KW-1185">Reference proteome</keyword>
<dbReference type="Gene3D" id="2.60.40.10">
    <property type="entry name" value="Immunoglobulins"/>
    <property type="match status" value="1"/>
</dbReference>
<reference evidence="4 5" key="1">
    <citation type="submission" date="2019-05" db="EMBL/GenBank/DDBJ databases">
        <authorList>
            <person name="Qu J.-H."/>
        </authorList>
    </citation>
    <scope>NUCLEOTIDE SEQUENCE [LARGE SCALE GENOMIC DNA]</scope>
    <source>
        <strain evidence="4 5">T17</strain>
    </source>
</reference>
<dbReference type="Proteomes" id="UP000306402">
    <property type="component" value="Unassembled WGS sequence"/>
</dbReference>
<dbReference type="Pfam" id="PF01436">
    <property type="entry name" value="NHL"/>
    <property type="match status" value="1"/>
</dbReference>
<evidence type="ECO:0000313" key="5">
    <source>
        <dbReference type="Proteomes" id="UP000306402"/>
    </source>
</evidence>
<protein>
    <recommendedName>
        <fullName evidence="3">IPT/TIG domain-containing protein</fullName>
    </recommendedName>
</protein>
<dbReference type="OrthoDB" id="791543at2"/>
<evidence type="ECO:0000259" key="3">
    <source>
        <dbReference type="Pfam" id="PF01833"/>
    </source>
</evidence>
<organism evidence="4 5">
    <name type="scientific">Dyadobacter luticola</name>
    <dbReference type="NCBI Taxonomy" id="1979387"/>
    <lineage>
        <taxon>Bacteria</taxon>
        <taxon>Pseudomonadati</taxon>
        <taxon>Bacteroidota</taxon>
        <taxon>Cytophagia</taxon>
        <taxon>Cytophagales</taxon>
        <taxon>Spirosomataceae</taxon>
        <taxon>Dyadobacter</taxon>
    </lineage>
</organism>
<evidence type="ECO:0000313" key="4">
    <source>
        <dbReference type="EMBL" id="TLU98967.1"/>
    </source>
</evidence>
<dbReference type="SUPFAM" id="SSF101898">
    <property type="entry name" value="NHL repeat"/>
    <property type="match status" value="1"/>
</dbReference>
<dbReference type="EMBL" id="VCEJ01000005">
    <property type="protein sequence ID" value="TLU98967.1"/>
    <property type="molecule type" value="Genomic_DNA"/>
</dbReference>
<feature type="repeat" description="NHL" evidence="2">
    <location>
        <begin position="300"/>
        <end position="330"/>
    </location>
</feature>
<sequence length="440" mass="47298">MRRFLTLYTFIASVIFLSCKEKSGPITGPDPITTLANFAPVNGPKGTLITIRGGNFGNSVSDISLKINGLSAEIKSVKDTEITATVPDKCGFGALVLSVNGKEFTSTEKFRYTYKATVSYFTGGQKGFADGAPDAVKFEGPYKIIFDSKQNFYLTDQGNCLVRKIASDGTVTTIAGTPHSGFQDGKGDKALMKFPIGIDLGPDGTIYIADHQNNAIRKVTPDGTLTTIAGGPDKEGSADGNVKTATFKKPYGVKLDQAGTLWICDTENGLIRKISPEGQVTTFAGSTPGFADGKLREAKFYFPAHLTFDDQGNIFVADKHNHCIRKITSDGTVTTFAGKPEQNGFKDGTAKEAMFNQPSNVQIDKVGNLYVADLYNHCIRLIYPDGFVTTLAGQPGTAGYAEGPGAEAKFYYPQGSTFDTAGKLFVTDSFNNRIRKITIE</sequence>
<dbReference type="PANTHER" id="PTHR13833">
    <property type="match status" value="1"/>
</dbReference>
<accession>A0A5R9KS20</accession>
<dbReference type="PROSITE" id="PS51125">
    <property type="entry name" value="NHL"/>
    <property type="match status" value="1"/>
</dbReference>
<dbReference type="Gene3D" id="2.120.10.30">
    <property type="entry name" value="TolB, C-terminal domain"/>
    <property type="match status" value="2"/>
</dbReference>
<proteinExistence type="predicted"/>
<feature type="domain" description="IPT/TIG" evidence="3">
    <location>
        <begin position="38"/>
        <end position="112"/>
    </location>
</feature>
<dbReference type="CDD" id="cd00603">
    <property type="entry name" value="IPT_PCSR"/>
    <property type="match status" value="1"/>
</dbReference>
<dbReference type="CDD" id="cd14953">
    <property type="entry name" value="NHL_like_1"/>
    <property type="match status" value="1"/>
</dbReference>
<dbReference type="InterPro" id="IPR002909">
    <property type="entry name" value="IPT_dom"/>
</dbReference>
<comment type="caution">
    <text evidence="4">The sequence shown here is derived from an EMBL/GenBank/DDBJ whole genome shotgun (WGS) entry which is preliminary data.</text>
</comment>
<gene>
    <name evidence="4" type="ORF">FEN17_20475</name>
</gene>
<evidence type="ECO:0000256" key="1">
    <source>
        <dbReference type="ARBA" id="ARBA00022737"/>
    </source>
</evidence>
<dbReference type="AlphaFoldDB" id="A0A5R9KS20"/>
<dbReference type="PROSITE" id="PS51257">
    <property type="entry name" value="PROKAR_LIPOPROTEIN"/>
    <property type="match status" value="1"/>
</dbReference>